<dbReference type="EMBL" id="JACIBY010000036">
    <property type="protein sequence ID" value="MBB3842384.1"/>
    <property type="molecule type" value="Genomic_DNA"/>
</dbReference>
<comment type="caution">
    <text evidence="2">The sequence shown here is derived from an EMBL/GenBank/DDBJ whole genome shotgun (WGS) entry which is preliminary data.</text>
</comment>
<reference evidence="2 3" key="1">
    <citation type="submission" date="2020-08" db="EMBL/GenBank/DDBJ databases">
        <title>Genomic Encyclopedia of Type Strains, Phase IV (KMG-IV): sequencing the most valuable type-strain genomes for metagenomic binning, comparative biology and taxonomic classification.</title>
        <authorList>
            <person name="Goeker M."/>
        </authorList>
    </citation>
    <scope>NUCLEOTIDE SEQUENCE [LARGE SCALE GENOMIC DNA]</scope>
    <source>
        <strain evidence="2 3">DSM 17976</strain>
    </source>
</reference>
<accession>A0A7W6EU27</accession>
<feature type="region of interest" description="Disordered" evidence="1">
    <location>
        <begin position="157"/>
        <end position="197"/>
    </location>
</feature>
<evidence type="ECO:0000313" key="3">
    <source>
        <dbReference type="Proteomes" id="UP000541352"/>
    </source>
</evidence>
<sequence length="331" mass="37644">MAKIDFKAAISQKTQQSLNNSYISSEQIKQSIVVLEELRSFIPSPTNEELTQLEANIIKNGCKDALLLWETTQRVIDENSLTPDAPVYILVDGHNRFKICRERGINFNVQVMRFESLKEVKDYMIDLQLGRRNLTPQQASYFRGLRYNIEKAEKGKYDRKDYKSQNDTYGKTANENDKSQNDTYGKTASENDKSQNDTYIQSVDIEGSTSEKLAQEYKVSRATIMRDAEFAAGIDQLQPTLKQAVLNGEIKIGKTDIQKLAKRKVKGLVENVEELENVLLGEDEPNVIDKSRNAVQKQLTATMTKILKAPKISVKDLERLIEVATELKKIL</sequence>
<protein>
    <recommendedName>
        <fullName evidence="4">ParB/Sulfiredoxin domain-containing protein</fullName>
    </recommendedName>
</protein>
<evidence type="ECO:0008006" key="4">
    <source>
        <dbReference type="Google" id="ProtNLM"/>
    </source>
</evidence>
<name>A0A7W6EU27_9BACT</name>
<gene>
    <name evidence="2" type="ORF">FHS57_006415</name>
</gene>
<proteinExistence type="predicted"/>
<organism evidence="2 3">
    <name type="scientific">Runella defluvii</name>
    <dbReference type="NCBI Taxonomy" id="370973"/>
    <lineage>
        <taxon>Bacteria</taxon>
        <taxon>Pseudomonadati</taxon>
        <taxon>Bacteroidota</taxon>
        <taxon>Cytophagia</taxon>
        <taxon>Cytophagales</taxon>
        <taxon>Spirosomataceae</taxon>
        <taxon>Runella</taxon>
    </lineage>
</organism>
<evidence type="ECO:0000313" key="2">
    <source>
        <dbReference type="EMBL" id="MBB3842384.1"/>
    </source>
</evidence>
<dbReference type="AlphaFoldDB" id="A0A7W6EU27"/>
<keyword evidence="3" id="KW-1185">Reference proteome</keyword>
<dbReference type="RefSeq" id="WP_183980727.1">
    <property type="nucleotide sequence ID" value="NZ_JACIBY010000036.1"/>
</dbReference>
<evidence type="ECO:0000256" key="1">
    <source>
        <dbReference type="SAM" id="MobiDB-lite"/>
    </source>
</evidence>
<dbReference type="Proteomes" id="UP000541352">
    <property type="component" value="Unassembled WGS sequence"/>
</dbReference>